<dbReference type="PROSITE" id="PS51819">
    <property type="entry name" value="VOC"/>
    <property type="match status" value="1"/>
</dbReference>
<dbReference type="Proteomes" id="UP000566663">
    <property type="component" value="Unassembled WGS sequence"/>
</dbReference>
<dbReference type="PANTHER" id="PTHR33993">
    <property type="entry name" value="GLYOXALASE-RELATED"/>
    <property type="match status" value="1"/>
</dbReference>
<dbReference type="InterPro" id="IPR037523">
    <property type="entry name" value="VOC_core"/>
</dbReference>
<protein>
    <recommendedName>
        <fullName evidence="1">VOC domain-containing protein</fullName>
    </recommendedName>
</protein>
<proteinExistence type="predicted"/>
<dbReference type="EMBL" id="JACHFZ010000001">
    <property type="protein sequence ID" value="MBB5291149.1"/>
    <property type="molecule type" value="Genomic_DNA"/>
</dbReference>
<dbReference type="AlphaFoldDB" id="A0A7W8MG18"/>
<dbReference type="InterPro" id="IPR052164">
    <property type="entry name" value="Anthracycline_SecMetBiosynth"/>
</dbReference>
<evidence type="ECO:0000313" key="2">
    <source>
        <dbReference type="EMBL" id="MBB5291149.1"/>
    </source>
</evidence>
<accession>A0A7W8MG18</accession>
<reference evidence="2 3" key="1">
    <citation type="submission" date="2020-08" db="EMBL/GenBank/DDBJ databases">
        <title>Genomic Encyclopedia of Type Strains, Phase IV (KMG-IV): sequencing the most valuable type-strain genomes for metagenomic binning, comparative biology and taxonomic classification.</title>
        <authorList>
            <person name="Goeker M."/>
        </authorList>
    </citation>
    <scope>NUCLEOTIDE SEQUENCE [LARGE SCALE GENOMIC DNA]</scope>
    <source>
        <strain evidence="2 3">DSM 25335</strain>
    </source>
</reference>
<dbReference type="Pfam" id="PF18029">
    <property type="entry name" value="Glyoxalase_6"/>
    <property type="match status" value="1"/>
</dbReference>
<dbReference type="PANTHER" id="PTHR33993:SF14">
    <property type="entry name" value="GB|AAF24581.1"/>
    <property type="match status" value="1"/>
</dbReference>
<name>A0A7W8MG18_9CAUL</name>
<dbReference type="InterPro" id="IPR029068">
    <property type="entry name" value="Glyas_Bleomycin-R_OHBP_Dase"/>
</dbReference>
<gene>
    <name evidence="2" type="ORF">HNQ67_000645</name>
</gene>
<dbReference type="RefSeq" id="WP_183252253.1">
    <property type="nucleotide sequence ID" value="NZ_BAAAFF010000004.1"/>
</dbReference>
<dbReference type="SUPFAM" id="SSF54593">
    <property type="entry name" value="Glyoxalase/Bleomycin resistance protein/Dihydroxybiphenyl dioxygenase"/>
    <property type="match status" value="1"/>
</dbReference>
<organism evidence="2 3">
    <name type="scientific">Brevundimonas basaltis</name>
    <dbReference type="NCBI Taxonomy" id="472166"/>
    <lineage>
        <taxon>Bacteria</taxon>
        <taxon>Pseudomonadati</taxon>
        <taxon>Pseudomonadota</taxon>
        <taxon>Alphaproteobacteria</taxon>
        <taxon>Caulobacterales</taxon>
        <taxon>Caulobacteraceae</taxon>
        <taxon>Brevundimonas</taxon>
    </lineage>
</organism>
<sequence>MTQLGYFTIGVPDIDKARAFYGALFGWTFDEASSHETYAHVADSDPPCGFTKVERAKDCSHLYFRVGDVDGLCERVTELGGKAAVPSDSESGRTAVVSDDQGVSFSLWRPAPGF</sequence>
<feature type="domain" description="VOC" evidence="1">
    <location>
        <begin position="3"/>
        <end position="110"/>
    </location>
</feature>
<keyword evidence="3" id="KW-1185">Reference proteome</keyword>
<dbReference type="Gene3D" id="3.10.180.10">
    <property type="entry name" value="2,3-Dihydroxybiphenyl 1,2-Dioxygenase, domain 1"/>
    <property type="match status" value="1"/>
</dbReference>
<dbReference type="CDD" id="cd07247">
    <property type="entry name" value="SgaA_N_like"/>
    <property type="match status" value="1"/>
</dbReference>
<dbReference type="InterPro" id="IPR041581">
    <property type="entry name" value="Glyoxalase_6"/>
</dbReference>
<evidence type="ECO:0000313" key="3">
    <source>
        <dbReference type="Proteomes" id="UP000566663"/>
    </source>
</evidence>
<comment type="caution">
    <text evidence="2">The sequence shown here is derived from an EMBL/GenBank/DDBJ whole genome shotgun (WGS) entry which is preliminary data.</text>
</comment>
<evidence type="ECO:0000259" key="1">
    <source>
        <dbReference type="PROSITE" id="PS51819"/>
    </source>
</evidence>